<dbReference type="GO" id="GO:0016705">
    <property type="term" value="F:oxidoreductase activity, acting on paired donors, with incorporation or reduction of molecular oxygen"/>
    <property type="evidence" value="ECO:0007669"/>
    <property type="project" value="InterPro"/>
</dbReference>
<evidence type="ECO:0000313" key="12">
    <source>
        <dbReference type="EMBL" id="GFS13930.1"/>
    </source>
</evidence>
<dbReference type="GO" id="GO:0020037">
    <property type="term" value="F:heme binding"/>
    <property type="evidence" value="ECO:0007669"/>
    <property type="project" value="InterPro"/>
</dbReference>
<evidence type="ECO:0000256" key="10">
    <source>
        <dbReference type="RuleBase" id="RU000461"/>
    </source>
</evidence>
<dbReference type="Pfam" id="PF00067">
    <property type="entry name" value="p450"/>
    <property type="match status" value="1"/>
</dbReference>
<keyword evidence="7 10" id="KW-0503">Monooxygenase</keyword>
<feature type="binding site" description="axial binding residue" evidence="9">
    <location>
        <position position="457"/>
    </location>
    <ligand>
        <name>heme</name>
        <dbReference type="ChEBI" id="CHEBI:30413"/>
    </ligand>
    <ligandPart>
        <name>Fe</name>
        <dbReference type="ChEBI" id="CHEBI:18248"/>
    </ligandPart>
</feature>
<dbReference type="InterPro" id="IPR001128">
    <property type="entry name" value="Cyt_P450"/>
</dbReference>
<keyword evidence="11" id="KW-0472">Membrane</keyword>
<dbReference type="InterPro" id="IPR002401">
    <property type="entry name" value="Cyt_P450_E_grp-I"/>
</dbReference>
<dbReference type="PANTHER" id="PTHR24302:SF15">
    <property type="entry name" value="FATTY-ACID PEROXYGENASE"/>
    <property type="match status" value="1"/>
</dbReference>
<dbReference type="PANTHER" id="PTHR24302">
    <property type="entry name" value="CYTOCHROME P450 FAMILY 3"/>
    <property type="match status" value="1"/>
</dbReference>
<evidence type="ECO:0000256" key="2">
    <source>
        <dbReference type="ARBA" id="ARBA00010617"/>
    </source>
</evidence>
<dbReference type="InterPro" id="IPR050705">
    <property type="entry name" value="Cytochrome_P450_3A"/>
</dbReference>
<dbReference type="Proteomes" id="UP000762676">
    <property type="component" value="Unassembled WGS sequence"/>
</dbReference>
<dbReference type="GO" id="GO:0005506">
    <property type="term" value="F:iron ion binding"/>
    <property type="evidence" value="ECO:0007669"/>
    <property type="project" value="InterPro"/>
</dbReference>
<gene>
    <name evidence="12" type="ORF">ElyMa_003150200</name>
</gene>
<proteinExistence type="inferred from homology"/>
<evidence type="ECO:0000256" key="11">
    <source>
        <dbReference type="SAM" id="Phobius"/>
    </source>
</evidence>
<dbReference type="PRINTS" id="PR00463">
    <property type="entry name" value="EP450I"/>
</dbReference>
<dbReference type="FunFam" id="1.10.630.10:FF:000182">
    <property type="entry name" value="Cytochrome P450 3A4"/>
    <property type="match status" value="1"/>
</dbReference>
<keyword evidence="4 9" id="KW-0479">Metal-binding</keyword>
<feature type="transmembrane region" description="Helical" evidence="11">
    <location>
        <begin position="6"/>
        <end position="26"/>
    </location>
</feature>
<comment type="cofactor">
    <cofactor evidence="1 9">
        <name>heme</name>
        <dbReference type="ChEBI" id="CHEBI:30413"/>
    </cofactor>
</comment>
<sequence length="512" mass="58591">MDIFGFIDLPTPVVLLLVCISLYVYFMSNTHGTFKKLGIPGPKPWPVIGNSIFAFKTGMFNTVVAGYRRFQHMGGMYGTFEGRSPILTVTDLDMLREIMVKQFNNFPNRRKYATMDQPMVDKIMFNLDDDEWKHHRALIKPTLNPNRLKASYPRVEKLLRSMLAVMEQKAKSQGGQLDISLPIGCFCMDVIAGIGFDLDCNSIGNPKNDFLVKARNFLDTFGERTFSFSLFVPHFVKHILDWFGIMIMPKKDVLFLREFTRRAIDVRRSEKDGQRGREDFFQYMIDHSVVRDEKKNGNTGPSTKLLSLEELYGSSLTYFLAGYDTSAKGFFFAMYHLAMNPDCLKKAQQEVDCVLQGDFPNPDNVQNLKYIDMCIKESNRILPLGPYVERRCSQDTNVLGRHIPAGMNIRIPIAGIHYDPNLYPDPQRYDPERFSPEASKDRHPMAFMPFGAGPRGCFGQPLAMLLMRVGMAAMLQRFNMAPCGKSEYPIRIIPMSDLVPEHDLWISLEPRQ</sequence>
<evidence type="ECO:0000256" key="3">
    <source>
        <dbReference type="ARBA" id="ARBA00022617"/>
    </source>
</evidence>
<evidence type="ECO:0000256" key="7">
    <source>
        <dbReference type="ARBA" id="ARBA00023033"/>
    </source>
</evidence>
<evidence type="ECO:0000313" key="13">
    <source>
        <dbReference type="Proteomes" id="UP000762676"/>
    </source>
</evidence>
<evidence type="ECO:0000256" key="6">
    <source>
        <dbReference type="ARBA" id="ARBA00023004"/>
    </source>
</evidence>
<keyword evidence="13" id="KW-1185">Reference proteome</keyword>
<dbReference type="EMBL" id="BMAT01006491">
    <property type="protein sequence ID" value="GFS13930.1"/>
    <property type="molecule type" value="Genomic_DNA"/>
</dbReference>
<comment type="caution">
    <text evidence="12">The sequence shown here is derived from an EMBL/GenBank/DDBJ whole genome shotgun (WGS) entry which is preliminary data.</text>
</comment>
<reference evidence="12 13" key="1">
    <citation type="journal article" date="2021" name="Elife">
        <title>Chloroplast acquisition without the gene transfer in kleptoplastic sea slugs, Plakobranchus ocellatus.</title>
        <authorList>
            <person name="Maeda T."/>
            <person name="Takahashi S."/>
            <person name="Yoshida T."/>
            <person name="Shimamura S."/>
            <person name="Takaki Y."/>
            <person name="Nagai Y."/>
            <person name="Toyoda A."/>
            <person name="Suzuki Y."/>
            <person name="Arimoto A."/>
            <person name="Ishii H."/>
            <person name="Satoh N."/>
            <person name="Nishiyama T."/>
            <person name="Hasebe M."/>
            <person name="Maruyama T."/>
            <person name="Minagawa J."/>
            <person name="Obokata J."/>
            <person name="Shigenobu S."/>
        </authorList>
    </citation>
    <scope>NUCLEOTIDE SEQUENCE [LARGE SCALE GENOMIC DNA]</scope>
</reference>
<evidence type="ECO:0000256" key="8">
    <source>
        <dbReference type="ARBA" id="ARBA00043906"/>
    </source>
</evidence>
<organism evidence="12 13">
    <name type="scientific">Elysia marginata</name>
    <dbReference type="NCBI Taxonomy" id="1093978"/>
    <lineage>
        <taxon>Eukaryota</taxon>
        <taxon>Metazoa</taxon>
        <taxon>Spiralia</taxon>
        <taxon>Lophotrochozoa</taxon>
        <taxon>Mollusca</taxon>
        <taxon>Gastropoda</taxon>
        <taxon>Heterobranchia</taxon>
        <taxon>Euthyneura</taxon>
        <taxon>Panpulmonata</taxon>
        <taxon>Sacoglossa</taxon>
        <taxon>Placobranchoidea</taxon>
        <taxon>Plakobranchidae</taxon>
        <taxon>Elysia</taxon>
    </lineage>
</organism>
<dbReference type="PRINTS" id="PR00385">
    <property type="entry name" value="P450"/>
</dbReference>
<dbReference type="Gene3D" id="1.10.630.10">
    <property type="entry name" value="Cytochrome P450"/>
    <property type="match status" value="1"/>
</dbReference>
<dbReference type="PROSITE" id="PS00086">
    <property type="entry name" value="CYTOCHROME_P450"/>
    <property type="match status" value="1"/>
</dbReference>
<comment type="function">
    <text evidence="8">Cytochromes P450 are a group of heme-thiolate monooxygenases. They oxidize a variety of structurally unrelated compounds, including steroids, fatty acids, and xenobiotics.</text>
</comment>
<dbReference type="SUPFAM" id="SSF48264">
    <property type="entry name" value="Cytochrome P450"/>
    <property type="match status" value="1"/>
</dbReference>
<dbReference type="InterPro" id="IPR017972">
    <property type="entry name" value="Cyt_P450_CS"/>
</dbReference>
<dbReference type="GO" id="GO:0008395">
    <property type="term" value="F:steroid hydroxylase activity"/>
    <property type="evidence" value="ECO:0007669"/>
    <property type="project" value="TreeGrafter"/>
</dbReference>
<name>A0AAV4IVF1_9GAST</name>
<evidence type="ECO:0000256" key="5">
    <source>
        <dbReference type="ARBA" id="ARBA00023002"/>
    </source>
</evidence>
<evidence type="ECO:0000256" key="4">
    <source>
        <dbReference type="ARBA" id="ARBA00022723"/>
    </source>
</evidence>
<evidence type="ECO:0000256" key="9">
    <source>
        <dbReference type="PIRSR" id="PIRSR602401-1"/>
    </source>
</evidence>
<keyword evidence="11" id="KW-0812">Transmembrane</keyword>
<dbReference type="AlphaFoldDB" id="A0AAV4IVF1"/>
<protein>
    <submittedName>
        <fullName evidence="12">Cytochrome P450 3A13</fullName>
    </submittedName>
</protein>
<evidence type="ECO:0000256" key="1">
    <source>
        <dbReference type="ARBA" id="ARBA00001971"/>
    </source>
</evidence>
<keyword evidence="3 9" id="KW-0349">Heme</keyword>
<dbReference type="InterPro" id="IPR036396">
    <property type="entry name" value="Cyt_P450_sf"/>
</dbReference>
<keyword evidence="6 9" id="KW-0408">Iron</keyword>
<comment type="similarity">
    <text evidence="2 10">Belongs to the cytochrome P450 family.</text>
</comment>
<keyword evidence="11" id="KW-1133">Transmembrane helix</keyword>
<accession>A0AAV4IVF1</accession>
<keyword evidence="5 10" id="KW-0560">Oxidoreductase</keyword>